<reference evidence="2 3" key="1">
    <citation type="submission" date="2017-02" db="EMBL/GenBank/DDBJ databases">
        <title>Paraburkholderia sophoroidis sp. nov. and Paraburkholderia steynii sp. nov. rhizobial symbionts of the fynbos legume Hypocalyptus sophoroides.</title>
        <authorList>
            <person name="Steenkamp E.T."/>
            <person name="Beukes C.W."/>
            <person name="Van Zyl E."/>
            <person name="Avontuur J."/>
            <person name="Chan W.Y."/>
            <person name="Hassen A."/>
            <person name="Palmer M."/>
            <person name="Mthombeni L."/>
            <person name="Phalane F."/>
            <person name="Sereme K."/>
            <person name="Venter S.N."/>
        </authorList>
    </citation>
    <scope>NUCLEOTIDE SEQUENCE [LARGE SCALE GENOMIC DNA]</scope>
    <source>
        <strain evidence="2 3">HC1.1ba</strain>
    </source>
</reference>
<dbReference type="Proteomes" id="UP000294200">
    <property type="component" value="Unassembled WGS sequence"/>
</dbReference>
<dbReference type="InterPro" id="IPR038109">
    <property type="entry name" value="DNA_bind_recomb_sf"/>
</dbReference>
<evidence type="ECO:0000313" key="2">
    <source>
        <dbReference type="EMBL" id="TCF96869.1"/>
    </source>
</evidence>
<sequence length="105" mass="12298">KTEDQRLEKDPDLRVQDAIRSVFRQFGENGSVRQTLLWFLEHGLQLPACTPRGEIQWKRPSYGTVYRILTNPIYVGTYAYGKTECAIHYEAGEPRKSDRRKPRDQ</sequence>
<feature type="domain" description="Recombinase" evidence="1">
    <location>
        <begin position="17"/>
        <end position="102"/>
    </location>
</feature>
<accession>A0A4R0WQQ5</accession>
<proteinExistence type="predicted"/>
<evidence type="ECO:0000259" key="1">
    <source>
        <dbReference type="Pfam" id="PF07508"/>
    </source>
</evidence>
<gene>
    <name evidence="2" type="ORF">BZM27_55560</name>
</gene>
<feature type="non-terminal residue" evidence="2">
    <location>
        <position position="1"/>
    </location>
</feature>
<evidence type="ECO:0000313" key="3">
    <source>
        <dbReference type="Proteomes" id="UP000294200"/>
    </source>
</evidence>
<organism evidence="2 3">
    <name type="scientific">Paraburkholderia steynii</name>
    <dbReference type="NCBI Taxonomy" id="1245441"/>
    <lineage>
        <taxon>Bacteria</taxon>
        <taxon>Pseudomonadati</taxon>
        <taxon>Pseudomonadota</taxon>
        <taxon>Betaproteobacteria</taxon>
        <taxon>Burkholderiales</taxon>
        <taxon>Burkholderiaceae</taxon>
        <taxon>Paraburkholderia</taxon>
    </lineage>
</organism>
<dbReference type="GO" id="GO:0000150">
    <property type="term" value="F:DNA strand exchange activity"/>
    <property type="evidence" value="ECO:0007669"/>
    <property type="project" value="InterPro"/>
</dbReference>
<dbReference type="EMBL" id="MWML01001278">
    <property type="protein sequence ID" value="TCF96869.1"/>
    <property type="molecule type" value="Genomic_DNA"/>
</dbReference>
<dbReference type="AlphaFoldDB" id="A0A4R0WQQ5"/>
<dbReference type="InterPro" id="IPR011109">
    <property type="entry name" value="DNA_bind_recombinase_dom"/>
</dbReference>
<dbReference type="Pfam" id="PF07508">
    <property type="entry name" value="Recombinase"/>
    <property type="match status" value="1"/>
</dbReference>
<keyword evidence="3" id="KW-1185">Reference proteome</keyword>
<feature type="non-terminal residue" evidence="2">
    <location>
        <position position="105"/>
    </location>
</feature>
<protein>
    <recommendedName>
        <fullName evidence="1">Recombinase domain-containing protein</fullName>
    </recommendedName>
</protein>
<dbReference type="GO" id="GO:0003677">
    <property type="term" value="F:DNA binding"/>
    <property type="evidence" value="ECO:0007669"/>
    <property type="project" value="InterPro"/>
</dbReference>
<dbReference type="Gene3D" id="3.90.1750.20">
    <property type="entry name" value="Putative Large Serine Recombinase, Chain B, Domain 2"/>
    <property type="match status" value="1"/>
</dbReference>
<name>A0A4R0WQQ5_9BURK</name>
<comment type="caution">
    <text evidence="2">The sequence shown here is derived from an EMBL/GenBank/DDBJ whole genome shotgun (WGS) entry which is preliminary data.</text>
</comment>